<dbReference type="PANTHER" id="PTHR13504">
    <property type="entry name" value="FIDO DOMAIN-CONTAINING PROTEIN DDB_G0283145"/>
    <property type="match status" value="1"/>
</dbReference>
<dbReference type="PROSITE" id="PS51459">
    <property type="entry name" value="FIDO"/>
    <property type="match status" value="1"/>
</dbReference>
<dbReference type="SUPFAM" id="SSF140931">
    <property type="entry name" value="Fic-like"/>
    <property type="match status" value="1"/>
</dbReference>
<feature type="domain" description="Fido" evidence="3">
    <location>
        <begin position="140"/>
        <end position="288"/>
    </location>
</feature>
<gene>
    <name evidence="4" type="ORF">FHR75_004387</name>
</gene>
<evidence type="ECO:0000313" key="5">
    <source>
        <dbReference type="Proteomes" id="UP000533269"/>
    </source>
</evidence>
<dbReference type="Gene3D" id="1.10.3290.10">
    <property type="entry name" value="Fido-like domain"/>
    <property type="match status" value="1"/>
</dbReference>
<evidence type="ECO:0000256" key="1">
    <source>
        <dbReference type="PIRSR" id="PIRSR640198-1"/>
    </source>
</evidence>
<dbReference type="InterPro" id="IPR003812">
    <property type="entry name" value="Fido"/>
</dbReference>
<feature type="active site" evidence="1">
    <location>
        <position position="225"/>
    </location>
</feature>
<keyword evidence="2" id="KW-0547">Nucleotide-binding</keyword>
<keyword evidence="2" id="KW-0067">ATP-binding</keyword>
<dbReference type="InterPro" id="IPR036597">
    <property type="entry name" value="Fido-like_dom_sf"/>
</dbReference>
<comment type="caution">
    <text evidence="4">The sequence shown here is derived from an EMBL/GenBank/DDBJ whole genome shotgun (WGS) entry which is preliminary data.</text>
</comment>
<sequence>MSRLVSTQWTPDRDITGVPRRHRQPCRYDAFVPDRLVGREVLLPADVAADVSDAERAVQHLNASGLPYRGYEAIARLLLRAEAVASSRIEGLEIGGRRLARADAARALDGSSPDQGAAEVLGNIDAMRAAVDDVARRPRLDVDAICDIHRALLAGTRDASWAGTVRNRQNWIGGSSFNPCAADFVPPPPDEVHALLEDLVEYVDSDGHPPVVQAALAHAQFETIHPFADGNGRTGRALIHVVLTRRGLSPHHVPPISLVLATRSRDYVAGLESFRADGHEGVAEWIATFAAATTEACARVAGLTGGLADLDRRWRDAVGPVRAGSTVAQLLDEVLPQTPITTVAQLVRLTGRSPQAVNEAVDRLHRAGVLVQTTAGRRNRAFEVDGLVDLITGFERSLASPVGDTAVELPVRPVPRRSPDY</sequence>
<dbReference type="AlphaFoldDB" id="A0A7W4TR25"/>
<dbReference type="RefSeq" id="WP_183393140.1">
    <property type="nucleotide sequence ID" value="NZ_JACHVY010000009.1"/>
</dbReference>
<protein>
    <submittedName>
        <fullName evidence="4">Fic family protein</fullName>
    </submittedName>
</protein>
<dbReference type="Pfam" id="PF02661">
    <property type="entry name" value="Fic"/>
    <property type="match status" value="1"/>
</dbReference>
<dbReference type="EMBL" id="JACHVY010000009">
    <property type="protein sequence ID" value="MBB2903545.1"/>
    <property type="molecule type" value="Genomic_DNA"/>
</dbReference>
<organism evidence="4 5">
    <name type="scientific">Kineococcus radiotolerans</name>
    <dbReference type="NCBI Taxonomy" id="131568"/>
    <lineage>
        <taxon>Bacteria</taxon>
        <taxon>Bacillati</taxon>
        <taxon>Actinomycetota</taxon>
        <taxon>Actinomycetes</taxon>
        <taxon>Kineosporiales</taxon>
        <taxon>Kineosporiaceae</taxon>
        <taxon>Kineococcus</taxon>
    </lineage>
</organism>
<feature type="binding site" evidence="2">
    <location>
        <begin position="229"/>
        <end position="236"/>
    </location>
    <ligand>
        <name>ATP</name>
        <dbReference type="ChEBI" id="CHEBI:30616"/>
    </ligand>
</feature>
<evidence type="ECO:0000256" key="2">
    <source>
        <dbReference type="PIRSR" id="PIRSR640198-2"/>
    </source>
</evidence>
<reference evidence="4 5" key="1">
    <citation type="submission" date="2020-08" db="EMBL/GenBank/DDBJ databases">
        <title>The Agave Microbiome: Exploring the role of microbial communities in plant adaptations to desert environments.</title>
        <authorList>
            <person name="Partida-Martinez L.P."/>
        </authorList>
    </citation>
    <scope>NUCLEOTIDE SEQUENCE [LARGE SCALE GENOMIC DNA]</scope>
    <source>
        <strain evidence="4 5">AS2.23</strain>
    </source>
</reference>
<dbReference type="Proteomes" id="UP000533269">
    <property type="component" value="Unassembled WGS sequence"/>
</dbReference>
<accession>A0A7W4TR25</accession>
<dbReference type="InterPro" id="IPR025758">
    <property type="entry name" value="Fic/DOC_N"/>
</dbReference>
<dbReference type="InterPro" id="IPR040198">
    <property type="entry name" value="Fido_containing"/>
</dbReference>
<dbReference type="GO" id="GO:0005524">
    <property type="term" value="F:ATP binding"/>
    <property type="evidence" value="ECO:0007669"/>
    <property type="project" value="UniProtKB-KW"/>
</dbReference>
<proteinExistence type="predicted"/>
<evidence type="ECO:0000259" key="3">
    <source>
        <dbReference type="PROSITE" id="PS51459"/>
    </source>
</evidence>
<name>A0A7W4TR25_KINRA</name>
<evidence type="ECO:0000313" key="4">
    <source>
        <dbReference type="EMBL" id="MBB2903545.1"/>
    </source>
</evidence>
<dbReference type="PANTHER" id="PTHR13504:SF38">
    <property type="entry name" value="FIDO DOMAIN-CONTAINING PROTEIN"/>
    <property type="match status" value="1"/>
</dbReference>
<dbReference type="Pfam" id="PF13784">
    <property type="entry name" value="Fic_N"/>
    <property type="match status" value="1"/>
</dbReference>
<reference evidence="4 5" key="2">
    <citation type="submission" date="2020-08" db="EMBL/GenBank/DDBJ databases">
        <authorList>
            <person name="Partida-Martinez L."/>
            <person name="Huntemann M."/>
            <person name="Clum A."/>
            <person name="Wang J."/>
            <person name="Palaniappan K."/>
            <person name="Ritter S."/>
            <person name="Chen I.-M."/>
            <person name="Stamatis D."/>
            <person name="Reddy T."/>
            <person name="O'Malley R."/>
            <person name="Daum C."/>
            <person name="Shapiro N."/>
            <person name="Ivanova N."/>
            <person name="Kyrpides N."/>
            <person name="Woyke T."/>
        </authorList>
    </citation>
    <scope>NUCLEOTIDE SEQUENCE [LARGE SCALE GENOMIC DNA]</scope>
    <source>
        <strain evidence="4 5">AS2.23</strain>
    </source>
</reference>